<dbReference type="InterPro" id="IPR002104">
    <property type="entry name" value="Integrase_catalytic"/>
</dbReference>
<feature type="domain" description="Tyr recombinase" evidence="5">
    <location>
        <begin position="117"/>
        <end position="302"/>
    </location>
</feature>
<dbReference type="InterPro" id="IPR050090">
    <property type="entry name" value="Tyrosine_recombinase_XerCD"/>
</dbReference>
<proteinExistence type="predicted"/>
<dbReference type="InterPro" id="IPR004107">
    <property type="entry name" value="Integrase_SAM-like_N"/>
</dbReference>
<feature type="domain" description="Core-binding (CB)" evidence="6">
    <location>
        <begin position="2"/>
        <end position="97"/>
    </location>
</feature>
<dbReference type="Gene3D" id="1.10.150.130">
    <property type="match status" value="1"/>
</dbReference>
<evidence type="ECO:0000313" key="7">
    <source>
        <dbReference type="EMBL" id="PIU74848.1"/>
    </source>
</evidence>
<comment type="caution">
    <text evidence="7">The sequence shown here is derived from an EMBL/GenBank/DDBJ whole genome shotgun (WGS) entry which is preliminary data.</text>
</comment>
<keyword evidence="2 4" id="KW-0238">DNA-binding</keyword>
<dbReference type="SUPFAM" id="SSF56349">
    <property type="entry name" value="DNA breaking-rejoining enzymes"/>
    <property type="match status" value="1"/>
</dbReference>
<evidence type="ECO:0000256" key="3">
    <source>
        <dbReference type="ARBA" id="ARBA00023172"/>
    </source>
</evidence>
<dbReference type="GO" id="GO:0003677">
    <property type="term" value="F:DNA binding"/>
    <property type="evidence" value="ECO:0007669"/>
    <property type="project" value="UniProtKB-UniRule"/>
</dbReference>
<dbReference type="InterPro" id="IPR011010">
    <property type="entry name" value="DNA_brk_join_enz"/>
</dbReference>
<reference evidence="8" key="1">
    <citation type="submission" date="2017-09" db="EMBL/GenBank/DDBJ databases">
        <title>Depth-based differentiation of microbial function through sediment-hosted aquifers and enrichment of novel symbionts in the deep terrestrial subsurface.</title>
        <authorList>
            <person name="Probst A.J."/>
            <person name="Ladd B."/>
            <person name="Jarett J.K."/>
            <person name="Geller-Mcgrath D.E."/>
            <person name="Sieber C.M.K."/>
            <person name="Emerson J.B."/>
            <person name="Anantharaman K."/>
            <person name="Thomas B.C."/>
            <person name="Malmstrom R."/>
            <person name="Stieglmeier M."/>
            <person name="Klingl A."/>
            <person name="Woyke T."/>
            <person name="Ryan C.M."/>
            <person name="Banfield J.F."/>
        </authorList>
    </citation>
    <scope>NUCLEOTIDE SEQUENCE [LARGE SCALE GENOMIC DNA]</scope>
</reference>
<sequence>MSQITNLVKQYLDYLSIERRRAPKTVEAYQRYLSRFLAWAQIESPQDITADLAANFRNYLSEAQFSADQFGKQTANLQKPTQYYHLVALRSFLRYLAKQNINTLAVKDVSLGESPKRVLSVLDDGEVESLLNSVQTKNLAGWRDQAILETLFATGLRVAELCSLSRLDFSPDLGQLSLTKPSGGVRVVFLSVPAKKAVASYLEKRQDENSALFVNLGRGRKQTATSRLTPRSIQRTVKKYALLAGVDPKKVTPSALRHAFACGLLRAGADVASVQKLLGHAHLSTTQVYTKLASLDELRVADCELNFKEGLKMN</sequence>
<dbReference type="SUPFAM" id="SSF47823">
    <property type="entry name" value="lambda integrase-like, N-terminal domain"/>
    <property type="match status" value="1"/>
</dbReference>
<keyword evidence="1" id="KW-0229">DNA integration</keyword>
<evidence type="ECO:0000259" key="6">
    <source>
        <dbReference type="PROSITE" id="PS51900"/>
    </source>
</evidence>
<dbReference type="GO" id="GO:0006310">
    <property type="term" value="P:DNA recombination"/>
    <property type="evidence" value="ECO:0007669"/>
    <property type="project" value="UniProtKB-KW"/>
</dbReference>
<evidence type="ECO:0000256" key="4">
    <source>
        <dbReference type="PROSITE-ProRule" id="PRU01248"/>
    </source>
</evidence>
<dbReference type="GO" id="GO:0015074">
    <property type="term" value="P:DNA integration"/>
    <property type="evidence" value="ECO:0007669"/>
    <property type="project" value="UniProtKB-KW"/>
</dbReference>
<name>A0A2M7AW43_9BACT</name>
<evidence type="ECO:0000313" key="8">
    <source>
        <dbReference type="Proteomes" id="UP000228775"/>
    </source>
</evidence>
<dbReference type="InterPro" id="IPR044068">
    <property type="entry name" value="CB"/>
</dbReference>
<dbReference type="Proteomes" id="UP000228775">
    <property type="component" value="Unassembled WGS sequence"/>
</dbReference>
<evidence type="ECO:0000256" key="1">
    <source>
        <dbReference type="ARBA" id="ARBA00022908"/>
    </source>
</evidence>
<dbReference type="AlphaFoldDB" id="A0A2M7AW43"/>
<evidence type="ECO:0000259" key="5">
    <source>
        <dbReference type="PROSITE" id="PS51898"/>
    </source>
</evidence>
<dbReference type="PROSITE" id="PS51898">
    <property type="entry name" value="TYR_RECOMBINASE"/>
    <property type="match status" value="1"/>
</dbReference>
<dbReference type="Pfam" id="PF02899">
    <property type="entry name" value="Phage_int_SAM_1"/>
    <property type="match status" value="1"/>
</dbReference>
<dbReference type="PANTHER" id="PTHR30349:SF81">
    <property type="entry name" value="TYROSINE RECOMBINASE XERC"/>
    <property type="match status" value="1"/>
</dbReference>
<dbReference type="InterPro" id="IPR010998">
    <property type="entry name" value="Integrase_recombinase_N"/>
</dbReference>
<accession>A0A2M7AW43</accession>
<evidence type="ECO:0000256" key="2">
    <source>
        <dbReference type="ARBA" id="ARBA00023125"/>
    </source>
</evidence>
<gene>
    <name evidence="7" type="ORF">COS76_03895</name>
</gene>
<organism evidence="7 8">
    <name type="scientific">Candidatus Portnoybacteria bacterium CG06_land_8_20_14_3_00_39_12</name>
    <dbReference type="NCBI Taxonomy" id="1974809"/>
    <lineage>
        <taxon>Bacteria</taxon>
        <taxon>Candidatus Portnoyibacteriota</taxon>
    </lineage>
</organism>
<dbReference type="PROSITE" id="PS51900">
    <property type="entry name" value="CB"/>
    <property type="match status" value="1"/>
</dbReference>
<protein>
    <recommendedName>
        <fullName evidence="9">Integrase</fullName>
    </recommendedName>
</protein>
<dbReference type="EMBL" id="PEVY01000082">
    <property type="protein sequence ID" value="PIU74848.1"/>
    <property type="molecule type" value="Genomic_DNA"/>
</dbReference>
<dbReference type="Pfam" id="PF00589">
    <property type="entry name" value="Phage_integrase"/>
    <property type="match status" value="1"/>
</dbReference>
<evidence type="ECO:0008006" key="9">
    <source>
        <dbReference type="Google" id="ProtNLM"/>
    </source>
</evidence>
<dbReference type="InterPro" id="IPR013762">
    <property type="entry name" value="Integrase-like_cat_sf"/>
</dbReference>
<dbReference type="PANTHER" id="PTHR30349">
    <property type="entry name" value="PHAGE INTEGRASE-RELATED"/>
    <property type="match status" value="1"/>
</dbReference>
<keyword evidence="3" id="KW-0233">DNA recombination</keyword>
<dbReference type="Gene3D" id="1.10.443.10">
    <property type="entry name" value="Intergrase catalytic core"/>
    <property type="match status" value="1"/>
</dbReference>